<organism evidence="1 2">
    <name type="scientific">Gossypium arboreum</name>
    <name type="common">Tree cotton</name>
    <name type="synonym">Gossypium nanking</name>
    <dbReference type="NCBI Taxonomy" id="29729"/>
    <lineage>
        <taxon>Eukaryota</taxon>
        <taxon>Viridiplantae</taxon>
        <taxon>Streptophyta</taxon>
        <taxon>Embryophyta</taxon>
        <taxon>Tracheophyta</taxon>
        <taxon>Spermatophyta</taxon>
        <taxon>Magnoliopsida</taxon>
        <taxon>eudicotyledons</taxon>
        <taxon>Gunneridae</taxon>
        <taxon>Pentapetalae</taxon>
        <taxon>rosids</taxon>
        <taxon>malvids</taxon>
        <taxon>Malvales</taxon>
        <taxon>Malvaceae</taxon>
        <taxon>Malvoideae</taxon>
        <taxon>Gossypium</taxon>
    </lineage>
</organism>
<evidence type="ECO:0000313" key="2">
    <source>
        <dbReference type="Proteomes" id="UP001358586"/>
    </source>
</evidence>
<comment type="caution">
    <text evidence="1">The sequence shown here is derived from an EMBL/GenBank/DDBJ whole genome shotgun (WGS) entry which is preliminary data.</text>
</comment>
<keyword evidence="2" id="KW-1185">Reference proteome</keyword>
<evidence type="ECO:0000313" key="1">
    <source>
        <dbReference type="EMBL" id="KAK5777912.1"/>
    </source>
</evidence>
<reference evidence="1 2" key="1">
    <citation type="submission" date="2023-03" db="EMBL/GenBank/DDBJ databases">
        <title>WGS of Gossypium arboreum.</title>
        <authorList>
            <person name="Yu D."/>
        </authorList>
    </citation>
    <scope>NUCLEOTIDE SEQUENCE [LARGE SCALE GENOMIC DNA]</scope>
    <source>
        <tissue evidence="1">Leaf</tissue>
    </source>
</reference>
<sequence>MYRARYFLFNRTSEKVDVQLECPTGGHMKVEAIWNVLFDVDYWRLWKNKNLQLLQGVNLYAKAIVRNCISWTGSLQQVAMWRWSLIGHGMMLVQWRVPLQGWMIVNVDCTVHVVHD</sequence>
<dbReference type="EMBL" id="JARKNE010000012">
    <property type="protein sequence ID" value="KAK5777912.1"/>
    <property type="molecule type" value="Genomic_DNA"/>
</dbReference>
<dbReference type="Proteomes" id="UP001358586">
    <property type="component" value="Chromosome 12"/>
</dbReference>
<gene>
    <name evidence="1" type="ORF">PVK06_045879</name>
</gene>
<name>A0ABR0MV94_GOSAR</name>
<proteinExistence type="predicted"/>
<accession>A0ABR0MV94</accession>
<protein>
    <submittedName>
        <fullName evidence="1">Uncharacterized protein</fullName>
    </submittedName>
</protein>